<evidence type="ECO:0000313" key="1">
    <source>
        <dbReference type="EMBL" id="WQJ53412.1"/>
    </source>
</evidence>
<proteinExistence type="predicted"/>
<name>A0ABZ0Z5B0_9CAUD</name>
<protein>
    <submittedName>
        <fullName evidence="1">Uncharacterized protein</fullName>
    </submittedName>
</protein>
<keyword evidence="2" id="KW-1185">Reference proteome</keyword>
<evidence type="ECO:0000313" key="2">
    <source>
        <dbReference type="Proteomes" id="UP001358193"/>
    </source>
</evidence>
<dbReference type="EMBL" id="OR769223">
    <property type="protein sequence ID" value="WQJ53412.1"/>
    <property type="molecule type" value="Genomic_DNA"/>
</dbReference>
<sequence>MTILNIIFKDKTHYIPPFMINYTNAENELLNELIYKWDKNWYIVDPVSHDQAMVIMYKSLPSRYKKKFTVNEIDIPPENYENGGWKYLCMDGLYPKKRYDNLNHPFYDQNIFNWISCDDKMPEQVLNHISSIYTPNLIDKNKDFSKIEENTENSCIQARTILKTPKILVKFANNDDYAVDRRILMPEGWQWEIYNQEEISEWTEIRRNFRMD</sequence>
<accession>A0ABZ0Z5B0</accession>
<dbReference type="Proteomes" id="UP001358193">
    <property type="component" value="Segment"/>
</dbReference>
<reference evidence="1 2" key="1">
    <citation type="submission" date="2023-11" db="EMBL/GenBank/DDBJ databases">
        <authorList>
            <person name="Cook R."/>
            <person name="Crisci M."/>
            <person name="Pye H."/>
            <person name="Adriaenssens E."/>
            <person name="Santini J."/>
        </authorList>
    </citation>
    <scope>NUCLEOTIDE SEQUENCE [LARGE SCALE GENOMIC DNA]</scope>
    <source>
        <strain evidence="1">Lak_Megaphage_Sonny</strain>
    </source>
</reference>
<organism evidence="1 2">
    <name type="scientific">phage Lak_Megaphage_Sonny</name>
    <dbReference type="NCBI Taxonomy" id="3109229"/>
    <lineage>
        <taxon>Viruses</taxon>
        <taxon>Duplodnaviria</taxon>
        <taxon>Heunggongvirae</taxon>
        <taxon>Uroviricota</taxon>
        <taxon>Caudoviricetes</taxon>
        <taxon>Caudoviricetes code 15 clade</taxon>
    </lineage>
</organism>